<dbReference type="PIRSF" id="PIRSF006363">
    <property type="entry name" value="UCP006363_ACT"/>
    <property type="match status" value="1"/>
</dbReference>
<sequence length="260" mass="27747">MRLLLDGRGERADRGRAEGQARAARRGRRGGLGLSGELPEVHRNATLALMVRGSDAPGSLNALTRVIYEHGANIAYVDIVDRKDGLSTVHFELDEVGDREALIRDLERLGGVQTVDQAPSFAKVFGKRIIVVGGGAQVGQVVVGAVSEADRHNIRGEKISVDTIPLVGEENLSNAVRAVARLPRAVALVLAGALMGGDVAEAVYEIREKGIIVLSLNMPGRVTEAADLVVTDPVQCGVMAVMAVADTARFDIERQRGQRY</sequence>
<gene>
    <name evidence="3" type="ORF">RradSPS_2504</name>
</gene>
<feature type="region of interest" description="Disordered" evidence="1">
    <location>
        <begin position="1"/>
        <end position="35"/>
    </location>
</feature>
<evidence type="ECO:0000259" key="2">
    <source>
        <dbReference type="PROSITE" id="PS51671"/>
    </source>
</evidence>
<dbReference type="Pfam" id="PF13291">
    <property type="entry name" value="ACT_4"/>
    <property type="match status" value="1"/>
</dbReference>
<proteinExistence type="predicted"/>
<dbReference type="InterPro" id="IPR015832">
    <property type="entry name" value="UCP006363_ACT"/>
</dbReference>
<dbReference type="PROSITE" id="PS51671">
    <property type="entry name" value="ACT"/>
    <property type="match status" value="1"/>
</dbReference>
<dbReference type="KEGG" id="rrd:RradSPS_2504"/>
<organism evidence="3 4">
    <name type="scientific">Rubrobacter radiotolerans</name>
    <name type="common">Arthrobacter radiotolerans</name>
    <dbReference type="NCBI Taxonomy" id="42256"/>
    <lineage>
        <taxon>Bacteria</taxon>
        <taxon>Bacillati</taxon>
        <taxon>Actinomycetota</taxon>
        <taxon>Rubrobacteria</taxon>
        <taxon>Rubrobacterales</taxon>
        <taxon>Rubrobacteraceae</taxon>
        <taxon>Rubrobacter</taxon>
    </lineage>
</organism>
<dbReference type="Pfam" id="PF18462">
    <property type="entry name" value="DUF5612"/>
    <property type="match status" value="1"/>
</dbReference>
<evidence type="ECO:0000256" key="1">
    <source>
        <dbReference type="SAM" id="MobiDB-lite"/>
    </source>
</evidence>
<dbReference type="InterPro" id="IPR002912">
    <property type="entry name" value="ACT_dom"/>
</dbReference>
<dbReference type="HOGENOM" id="CLU_1264587_0_0_11"/>
<dbReference type="SUPFAM" id="SSF52172">
    <property type="entry name" value="CheY-like"/>
    <property type="match status" value="1"/>
</dbReference>
<reference evidence="3 4" key="1">
    <citation type="submission" date="2014-03" db="EMBL/GenBank/DDBJ databases">
        <title>Complete genome sequence of the Radio-Resistant Rubrobacter radiotolerans RSPS-4.</title>
        <authorList>
            <person name="Egas C.C."/>
            <person name="Barroso C.C."/>
            <person name="Froufe H.J.C."/>
            <person name="Pacheco J.J."/>
            <person name="Albuquerque L.L."/>
            <person name="da Costa M.M.S."/>
        </authorList>
    </citation>
    <scope>NUCLEOTIDE SEQUENCE [LARGE SCALE GENOMIC DNA]</scope>
    <source>
        <strain evidence="3 4">RSPS-4</strain>
    </source>
</reference>
<dbReference type="AlphaFoldDB" id="A0A023X5N5"/>
<evidence type="ECO:0000313" key="4">
    <source>
        <dbReference type="Proteomes" id="UP000025229"/>
    </source>
</evidence>
<keyword evidence="4" id="KW-1185">Reference proteome</keyword>
<protein>
    <submittedName>
        <fullName evidence="3">ACT domain-containing protein</fullName>
    </submittedName>
</protein>
<dbReference type="InterPro" id="IPR011006">
    <property type="entry name" value="CheY-like_superfamily"/>
</dbReference>
<feature type="domain" description="ACT" evidence="2">
    <location>
        <begin position="48"/>
        <end position="120"/>
    </location>
</feature>
<evidence type="ECO:0000313" key="3">
    <source>
        <dbReference type="EMBL" id="AHY47787.1"/>
    </source>
</evidence>
<dbReference type="EMBL" id="CP007514">
    <property type="protein sequence ID" value="AHY47787.1"/>
    <property type="molecule type" value="Genomic_DNA"/>
</dbReference>
<dbReference type="Proteomes" id="UP000025229">
    <property type="component" value="Chromosome"/>
</dbReference>
<dbReference type="eggNOG" id="COG1707">
    <property type="taxonomic scope" value="Bacteria"/>
</dbReference>
<dbReference type="InterPro" id="IPR040537">
    <property type="entry name" value="DUF5612"/>
</dbReference>
<dbReference type="InterPro" id="IPR045865">
    <property type="entry name" value="ACT-like_dom_sf"/>
</dbReference>
<feature type="compositionally biased region" description="Basic and acidic residues" evidence="1">
    <location>
        <begin position="1"/>
        <end position="19"/>
    </location>
</feature>
<name>A0A023X5N5_RUBRA</name>
<dbReference type="SUPFAM" id="SSF55021">
    <property type="entry name" value="ACT-like"/>
    <property type="match status" value="1"/>
</dbReference>
<accession>A0A023X5N5</accession>
<dbReference type="Gene3D" id="3.40.50.10550">
    <property type="entry name" value="Hypothetical protein af1403, domain 2"/>
    <property type="match status" value="1"/>
</dbReference>
<dbReference type="STRING" id="42256.RradSPS_2504"/>
<dbReference type="Gene3D" id="3.30.70.260">
    <property type="match status" value="1"/>
</dbReference>